<comment type="cofactor">
    <cofactor evidence="7">
        <name>Zn(2+)</name>
        <dbReference type="ChEBI" id="CHEBI:29105"/>
    </cofactor>
    <text evidence="7">Binds 1 zinc ion.</text>
</comment>
<keyword evidence="5 7" id="KW-0238">DNA-binding</keyword>
<keyword evidence="7" id="KW-0862">Zinc</keyword>
<keyword evidence="3 7" id="KW-0067">ATP-binding</keyword>
<comment type="similarity">
    <text evidence="7">Belongs to the NrdR family.</text>
</comment>
<dbReference type="InterPro" id="IPR055173">
    <property type="entry name" value="NrdR-like_N"/>
</dbReference>
<keyword evidence="1 7" id="KW-0678">Repressor</keyword>
<keyword evidence="6 7" id="KW-0804">Transcription</keyword>
<protein>
    <recommendedName>
        <fullName evidence="7">Transcriptional repressor NrdR</fullName>
    </recommendedName>
</protein>
<gene>
    <name evidence="7" type="primary">nrdR</name>
    <name evidence="9" type="ORF">UU48_C0001G0129</name>
</gene>
<dbReference type="Pfam" id="PF03477">
    <property type="entry name" value="ATP-cone"/>
    <property type="match status" value="1"/>
</dbReference>
<organism evidence="9 10">
    <name type="scientific">Candidatus Uhrbacteria bacterium GW2011_GWF2_41_16</name>
    <dbReference type="NCBI Taxonomy" id="1618997"/>
    <lineage>
        <taxon>Bacteria</taxon>
        <taxon>Candidatus Uhriibacteriota</taxon>
    </lineage>
</organism>
<proteinExistence type="inferred from homology"/>
<evidence type="ECO:0000256" key="6">
    <source>
        <dbReference type="ARBA" id="ARBA00023163"/>
    </source>
</evidence>
<sequence length="164" mass="19113">MRCPACNHSETKVVDSRMSADGASIRRRRECEACDFRFSTMEEIELLDLAVIKRDGRKEVYAREKLVRGLEKALEKRPYVAGDLQKLVHKIERDIQKKHHGEMTSRDIGEIVMKHLRGFDKIAYIRFASVYRSFEDVQKFDRELRKLLAGSKNVSKRRGLLSKS</sequence>
<comment type="function">
    <text evidence="7">Negatively regulates transcription of bacterial ribonucleotide reductase nrd genes and operons by binding to NrdR-boxes.</text>
</comment>
<evidence type="ECO:0000313" key="9">
    <source>
        <dbReference type="EMBL" id="KKR98774.1"/>
    </source>
</evidence>
<dbReference type="GO" id="GO:0045892">
    <property type="term" value="P:negative regulation of DNA-templated transcription"/>
    <property type="evidence" value="ECO:0007669"/>
    <property type="project" value="UniProtKB-UniRule"/>
</dbReference>
<dbReference type="EMBL" id="LCAU01000001">
    <property type="protein sequence ID" value="KKR98774.1"/>
    <property type="molecule type" value="Genomic_DNA"/>
</dbReference>
<dbReference type="PATRIC" id="fig|1618997.3.peg.131"/>
<dbReference type="Pfam" id="PF22811">
    <property type="entry name" value="Zn_ribbon_NrdR"/>
    <property type="match status" value="1"/>
</dbReference>
<dbReference type="PANTHER" id="PTHR30455">
    <property type="entry name" value="TRANSCRIPTIONAL REPRESSOR NRDR"/>
    <property type="match status" value="1"/>
</dbReference>
<dbReference type="HAMAP" id="MF_00440">
    <property type="entry name" value="NrdR"/>
    <property type="match status" value="1"/>
</dbReference>
<feature type="domain" description="ATP-cone" evidence="8">
    <location>
        <begin position="49"/>
        <end position="139"/>
    </location>
</feature>
<keyword evidence="4 7" id="KW-0805">Transcription regulation</keyword>
<evidence type="ECO:0000256" key="7">
    <source>
        <dbReference type="HAMAP-Rule" id="MF_00440"/>
    </source>
</evidence>
<dbReference type="Proteomes" id="UP000034746">
    <property type="component" value="Unassembled WGS sequence"/>
</dbReference>
<keyword evidence="2 7" id="KW-0547">Nucleotide-binding</keyword>
<dbReference type="GO" id="GO:0003677">
    <property type="term" value="F:DNA binding"/>
    <property type="evidence" value="ECO:0007669"/>
    <property type="project" value="UniProtKB-KW"/>
</dbReference>
<evidence type="ECO:0000256" key="5">
    <source>
        <dbReference type="ARBA" id="ARBA00023125"/>
    </source>
</evidence>
<dbReference type="GO" id="GO:0008270">
    <property type="term" value="F:zinc ion binding"/>
    <property type="evidence" value="ECO:0007669"/>
    <property type="project" value="UniProtKB-UniRule"/>
</dbReference>
<evidence type="ECO:0000256" key="4">
    <source>
        <dbReference type="ARBA" id="ARBA00023015"/>
    </source>
</evidence>
<evidence type="ECO:0000256" key="1">
    <source>
        <dbReference type="ARBA" id="ARBA00022491"/>
    </source>
</evidence>
<dbReference type="InterPro" id="IPR005144">
    <property type="entry name" value="ATP-cone_dom"/>
</dbReference>
<accession>A0A0G0VD15</accession>
<feature type="zinc finger region" evidence="7">
    <location>
        <begin position="3"/>
        <end position="34"/>
    </location>
</feature>
<dbReference type="PANTHER" id="PTHR30455:SF2">
    <property type="entry name" value="TRANSCRIPTIONAL REPRESSOR NRDR"/>
    <property type="match status" value="1"/>
</dbReference>
<keyword evidence="7" id="KW-0863">Zinc-finger</keyword>
<evidence type="ECO:0000256" key="2">
    <source>
        <dbReference type="ARBA" id="ARBA00022741"/>
    </source>
</evidence>
<comment type="caution">
    <text evidence="9">The sequence shown here is derived from an EMBL/GenBank/DDBJ whole genome shotgun (WGS) entry which is preliminary data.</text>
</comment>
<evidence type="ECO:0000259" key="8">
    <source>
        <dbReference type="PROSITE" id="PS51161"/>
    </source>
</evidence>
<reference evidence="9 10" key="1">
    <citation type="journal article" date="2015" name="Nature">
        <title>rRNA introns, odd ribosomes, and small enigmatic genomes across a large radiation of phyla.</title>
        <authorList>
            <person name="Brown C.T."/>
            <person name="Hug L.A."/>
            <person name="Thomas B.C."/>
            <person name="Sharon I."/>
            <person name="Castelle C.J."/>
            <person name="Singh A."/>
            <person name="Wilkins M.J."/>
            <person name="Williams K.H."/>
            <person name="Banfield J.F."/>
        </authorList>
    </citation>
    <scope>NUCLEOTIDE SEQUENCE [LARGE SCALE GENOMIC DNA]</scope>
</reference>
<dbReference type="InterPro" id="IPR003796">
    <property type="entry name" value="RNR_NrdR-like"/>
</dbReference>
<dbReference type="PROSITE" id="PS51161">
    <property type="entry name" value="ATP_CONE"/>
    <property type="match status" value="1"/>
</dbReference>
<name>A0A0G0VD15_9BACT</name>
<keyword evidence="7" id="KW-0479">Metal-binding</keyword>
<dbReference type="GO" id="GO:0005524">
    <property type="term" value="F:ATP binding"/>
    <property type="evidence" value="ECO:0007669"/>
    <property type="project" value="UniProtKB-UniRule"/>
</dbReference>
<dbReference type="NCBIfam" id="TIGR00244">
    <property type="entry name" value="transcriptional regulator NrdR"/>
    <property type="match status" value="1"/>
</dbReference>
<dbReference type="AlphaFoldDB" id="A0A0G0VD15"/>
<evidence type="ECO:0000256" key="3">
    <source>
        <dbReference type="ARBA" id="ARBA00022840"/>
    </source>
</evidence>
<evidence type="ECO:0000313" key="10">
    <source>
        <dbReference type="Proteomes" id="UP000034746"/>
    </source>
</evidence>